<dbReference type="PANTHER" id="PTHR43918:SF4">
    <property type="entry name" value="CARBOXYLIC ESTER HYDROLASE"/>
    <property type="match status" value="1"/>
</dbReference>
<dbReference type="InterPro" id="IPR029058">
    <property type="entry name" value="AB_hydrolase_fold"/>
</dbReference>
<keyword evidence="2" id="KW-0719">Serine esterase</keyword>
<dbReference type="GO" id="GO:0005615">
    <property type="term" value="C:extracellular space"/>
    <property type="evidence" value="ECO:0007669"/>
    <property type="project" value="TreeGrafter"/>
</dbReference>
<dbReference type="GO" id="GO:0006581">
    <property type="term" value="P:acetylcholine catabolic process"/>
    <property type="evidence" value="ECO:0007669"/>
    <property type="project" value="TreeGrafter"/>
</dbReference>
<comment type="similarity">
    <text evidence="1 8">Belongs to the type-B carboxylesterase/lipase family.</text>
</comment>
<feature type="non-terminal residue" evidence="10">
    <location>
        <position position="1"/>
    </location>
</feature>
<evidence type="ECO:0000256" key="2">
    <source>
        <dbReference type="ARBA" id="ARBA00022487"/>
    </source>
</evidence>
<evidence type="ECO:0000256" key="5">
    <source>
        <dbReference type="ARBA" id="ARBA00023180"/>
    </source>
</evidence>
<protein>
    <recommendedName>
        <fullName evidence="8">Carboxylic ester hydrolase</fullName>
        <ecNumber evidence="8">3.1.1.-</ecNumber>
    </recommendedName>
</protein>
<name>A0A7R9QJP1_9ACAR</name>
<feature type="active site" description="Charge relay system" evidence="7">
    <location>
        <position position="325"/>
    </location>
</feature>
<evidence type="ECO:0000256" key="6">
    <source>
        <dbReference type="ARBA" id="ARBA00048484"/>
    </source>
</evidence>
<dbReference type="InterPro" id="IPR019826">
    <property type="entry name" value="Carboxylesterase_B_AS"/>
</dbReference>
<feature type="active site" description="Acyl-ester intermediate" evidence="7">
    <location>
        <position position="208"/>
    </location>
</feature>
<dbReference type="PROSITE" id="PS00122">
    <property type="entry name" value="CARBOXYLESTERASE_B_1"/>
    <property type="match status" value="1"/>
</dbReference>
<keyword evidence="4" id="KW-1015">Disulfide bond</keyword>
<dbReference type="GO" id="GO:0019695">
    <property type="term" value="P:choline metabolic process"/>
    <property type="evidence" value="ECO:0007669"/>
    <property type="project" value="TreeGrafter"/>
</dbReference>
<evidence type="ECO:0000256" key="1">
    <source>
        <dbReference type="ARBA" id="ARBA00005964"/>
    </source>
</evidence>
<reference evidence="10" key="1">
    <citation type="submission" date="2020-11" db="EMBL/GenBank/DDBJ databases">
        <authorList>
            <person name="Tran Van P."/>
        </authorList>
    </citation>
    <scope>NUCLEOTIDE SEQUENCE</scope>
</reference>
<dbReference type="OrthoDB" id="6505985at2759"/>
<dbReference type="PANTHER" id="PTHR43918">
    <property type="entry name" value="ACETYLCHOLINESTERASE"/>
    <property type="match status" value="1"/>
</dbReference>
<dbReference type="InterPro" id="IPR002018">
    <property type="entry name" value="CarbesteraseB"/>
</dbReference>
<dbReference type="EMBL" id="OC917520">
    <property type="protein sequence ID" value="CAD7647304.1"/>
    <property type="molecule type" value="Genomic_DNA"/>
</dbReference>
<dbReference type="Gene3D" id="3.40.50.1820">
    <property type="entry name" value="alpha/beta hydrolase"/>
    <property type="match status" value="1"/>
</dbReference>
<evidence type="ECO:0000256" key="7">
    <source>
        <dbReference type="PIRSR" id="PIRSR600997-1"/>
    </source>
</evidence>
<dbReference type="InterPro" id="IPR050654">
    <property type="entry name" value="AChE-related_enzymes"/>
</dbReference>
<gene>
    <name evidence="10" type="ORF">ONB1V03_LOCUS6177</name>
</gene>
<evidence type="ECO:0000313" key="10">
    <source>
        <dbReference type="EMBL" id="CAD7647304.1"/>
    </source>
</evidence>
<dbReference type="AlphaFoldDB" id="A0A7R9QJP1"/>
<evidence type="ECO:0000256" key="8">
    <source>
        <dbReference type="RuleBase" id="RU361235"/>
    </source>
</evidence>
<dbReference type="EMBL" id="CAJPVJ010002695">
    <property type="protein sequence ID" value="CAG2166662.1"/>
    <property type="molecule type" value="Genomic_DNA"/>
</dbReference>
<comment type="catalytic activity">
    <reaction evidence="6">
        <text>acetylcholine + H2O = choline + acetate + H(+)</text>
        <dbReference type="Rhea" id="RHEA:17561"/>
        <dbReference type="ChEBI" id="CHEBI:15354"/>
        <dbReference type="ChEBI" id="CHEBI:15355"/>
        <dbReference type="ChEBI" id="CHEBI:15377"/>
        <dbReference type="ChEBI" id="CHEBI:15378"/>
        <dbReference type="ChEBI" id="CHEBI:30089"/>
        <dbReference type="EC" id="3.1.1.7"/>
    </reaction>
</comment>
<proteinExistence type="inferred from homology"/>
<dbReference type="EC" id="3.1.1.-" evidence="8"/>
<feature type="domain" description="Carboxylesterase type B" evidence="9">
    <location>
        <begin position="16"/>
        <end position="476"/>
    </location>
</feature>
<accession>A0A7R9QJP1</accession>
<keyword evidence="5" id="KW-0325">Glycoprotein</keyword>
<dbReference type="GO" id="GO:0005886">
    <property type="term" value="C:plasma membrane"/>
    <property type="evidence" value="ECO:0007669"/>
    <property type="project" value="TreeGrafter"/>
</dbReference>
<dbReference type="InterPro" id="IPR000997">
    <property type="entry name" value="Cholinesterase"/>
</dbReference>
<feature type="active site" description="Charge relay system" evidence="7">
    <location>
        <position position="435"/>
    </location>
</feature>
<dbReference type="GO" id="GO:0003990">
    <property type="term" value="F:acetylcholinesterase activity"/>
    <property type="evidence" value="ECO:0007669"/>
    <property type="project" value="UniProtKB-EC"/>
</dbReference>
<feature type="non-terminal residue" evidence="10">
    <location>
        <position position="476"/>
    </location>
</feature>
<keyword evidence="3 8" id="KW-0378">Hydrolase</keyword>
<organism evidence="10">
    <name type="scientific">Oppiella nova</name>
    <dbReference type="NCBI Taxonomy" id="334625"/>
    <lineage>
        <taxon>Eukaryota</taxon>
        <taxon>Metazoa</taxon>
        <taxon>Ecdysozoa</taxon>
        <taxon>Arthropoda</taxon>
        <taxon>Chelicerata</taxon>
        <taxon>Arachnida</taxon>
        <taxon>Acari</taxon>
        <taxon>Acariformes</taxon>
        <taxon>Sarcoptiformes</taxon>
        <taxon>Oribatida</taxon>
        <taxon>Brachypylina</taxon>
        <taxon>Oppioidea</taxon>
        <taxon>Oppiidae</taxon>
        <taxon>Oppiella</taxon>
    </lineage>
</organism>
<dbReference type="PRINTS" id="PR00878">
    <property type="entry name" value="CHOLNESTRASE"/>
</dbReference>
<dbReference type="Pfam" id="PF00135">
    <property type="entry name" value="COesterase"/>
    <property type="match status" value="1"/>
</dbReference>
<keyword evidence="11" id="KW-1185">Reference proteome</keyword>
<evidence type="ECO:0000259" key="9">
    <source>
        <dbReference type="Pfam" id="PF00135"/>
    </source>
</evidence>
<evidence type="ECO:0000313" key="11">
    <source>
        <dbReference type="Proteomes" id="UP000728032"/>
    </source>
</evidence>
<evidence type="ECO:0000256" key="4">
    <source>
        <dbReference type="ARBA" id="ARBA00023157"/>
    </source>
</evidence>
<sequence length="476" mass="53424">GILLLVFIEYSVCVDVNTTSGVVRGLTVNALNTSVDQFLNIPYAEPPVGSLRFAKPVPLKEPIKEIIDGTETGNSCFQLLPDIVKQFIGNLTLSEDCLVLNVWTPHVRNHNSSKDLPLKPVMFWIHGGALALGSSFQYQYNGSALAAHDVVVVSMNYRLGQFGFLYGGDETAPGNLGFFDQLLALKWVRENIHKFGGDRDQITIFGQSAGGWSVSVQLFSPLSKGLFKRAIMESGAHMFNKDRDVKSKSEAFAEAKQMAKHFNCSENEWLECLRKVDAEHLNEVQLGMTTATLDTEYLPVSALKAFQTQKFNKDLDLMAGVAAHEGSSLLYSMLQEIPHNLTESQFKQMVQGFDYIFHELNATAITEFYMSNINKSDPDQVKWAAYDMFGDLMITCPTYQFAKNYATHSSAGSVYFYETTYTRTNRISPEFDVTHGAELDFVFGLPQIYPDKKDTQVDREFSLQVMKMWTDFAKYG</sequence>
<dbReference type="Proteomes" id="UP000728032">
    <property type="component" value="Unassembled WGS sequence"/>
</dbReference>
<dbReference type="SUPFAM" id="SSF53474">
    <property type="entry name" value="alpha/beta-Hydrolases"/>
    <property type="match status" value="1"/>
</dbReference>
<evidence type="ECO:0000256" key="3">
    <source>
        <dbReference type="ARBA" id="ARBA00022801"/>
    </source>
</evidence>